<dbReference type="WBParaSite" id="MBELARI_LOCUS11546">
    <property type="protein sequence ID" value="MBELARI_LOCUS11546"/>
    <property type="gene ID" value="MBELARI_LOCUS11546"/>
</dbReference>
<dbReference type="Gene3D" id="3.40.50.1820">
    <property type="entry name" value="alpha/beta hydrolase"/>
    <property type="match status" value="1"/>
</dbReference>
<dbReference type="PANTHER" id="PTHR10272:SF0">
    <property type="entry name" value="PLATELET-ACTIVATING FACTOR ACETYLHYDROLASE"/>
    <property type="match status" value="1"/>
</dbReference>
<evidence type="ECO:0000256" key="6">
    <source>
        <dbReference type="PIRSR" id="PIRSR018169-1"/>
    </source>
</evidence>
<dbReference type="AlphaFoldDB" id="A0AAF3J261"/>
<name>A0AAF3J261_9BILA</name>
<keyword evidence="4 5" id="KW-0443">Lipid metabolism</keyword>
<dbReference type="InterPro" id="IPR029058">
    <property type="entry name" value="AB_hydrolase_fold"/>
</dbReference>
<keyword evidence="2 5" id="KW-0378">Hydrolase</keyword>
<keyword evidence="7" id="KW-1185">Reference proteome</keyword>
<feature type="active site" description="Nucleophile" evidence="6">
    <location>
        <position position="291"/>
    </location>
</feature>
<feature type="active site" description="Charge relay system" evidence="6">
    <location>
        <position position="314"/>
    </location>
</feature>
<proteinExistence type="predicted"/>
<organism evidence="7 8">
    <name type="scientific">Mesorhabditis belari</name>
    <dbReference type="NCBI Taxonomy" id="2138241"/>
    <lineage>
        <taxon>Eukaryota</taxon>
        <taxon>Metazoa</taxon>
        <taxon>Ecdysozoa</taxon>
        <taxon>Nematoda</taxon>
        <taxon>Chromadorea</taxon>
        <taxon>Rhabditida</taxon>
        <taxon>Rhabditina</taxon>
        <taxon>Rhabditomorpha</taxon>
        <taxon>Rhabditoidea</taxon>
        <taxon>Rhabditidae</taxon>
        <taxon>Mesorhabditinae</taxon>
        <taxon>Mesorhabditis</taxon>
    </lineage>
</organism>
<dbReference type="GO" id="GO:0016042">
    <property type="term" value="P:lipid catabolic process"/>
    <property type="evidence" value="ECO:0007669"/>
    <property type="project" value="UniProtKB-KW"/>
</dbReference>
<dbReference type="PANTHER" id="PTHR10272">
    <property type="entry name" value="PLATELET-ACTIVATING FACTOR ACETYLHYDROLASE"/>
    <property type="match status" value="1"/>
</dbReference>
<sequence length="447" mass="50707">MGASLSCGYGSKVLPLHGQGSYSVGCADMMVKDGPNGDTGIFMRIYYPVDNKDIDENQKEEDYALWIPRKEYLQGLAASMKIPTWRLQLISDWVIGEKRMPALWERPLSGSKLPMHQVASSFSMDDFAMAADPSFKPRKFPTSLSMQSFSQQTFPVIVFSHGLSGARFMYSTYCASLASYGFVVAAVEHRDFSSCWTYKMVPDPLDGRYKEKEVMMRILNPNENEVKVRVPQLHKRVSEMVKALHLLEELNLGLIGARGEKSQRIVVGEHFNWRQFKGRLDLSRAAAVGHSFGGATALGATAFSTDFQAAVVWDGWMLPVEEQMYERFTQPTLFLNSGSWQWRKNVDKMLKVDRCERTLFTFLNTTHQAFSDFSHLLRNQYLAKRMGFIGETDGQLVGEAVVEMTICFLRKTFEAGPSQLVVRQMAKERYPFVIEGTNVRNEIPPKL</sequence>
<dbReference type="Proteomes" id="UP000887575">
    <property type="component" value="Unassembled WGS sequence"/>
</dbReference>
<evidence type="ECO:0000256" key="1">
    <source>
        <dbReference type="ARBA" id="ARBA00013201"/>
    </source>
</evidence>
<evidence type="ECO:0000256" key="2">
    <source>
        <dbReference type="ARBA" id="ARBA00022801"/>
    </source>
</evidence>
<evidence type="ECO:0000256" key="3">
    <source>
        <dbReference type="ARBA" id="ARBA00022963"/>
    </source>
</evidence>
<protein>
    <recommendedName>
        <fullName evidence="1 5">1-alkyl-2-acetylglycerophosphocholine esterase</fullName>
        <ecNumber evidence="1 5">3.1.1.47</ecNumber>
    </recommendedName>
</protein>
<evidence type="ECO:0000313" key="7">
    <source>
        <dbReference type="Proteomes" id="UP000887575"/>
    </source>
</evidence>
<dbReference type="PIRSF" id="PIRSF018169">
    <property type="entry name" value="PAF_acetylhydrolase"/>
    <property type="match status" value="1"/>
</dbReference>
<evidence type="ECO:0000313" key="8">
    <source>
        <dbReference type="WBParaSite" id="MBELARI_LOCUS11546"/>
    </source>
</evidence>
<evidence type="ECO:0000256" key="5">
    <source>
        <dbReference type="PIRNR" id="PIRNR018169"/>
    </source>
</evidence>
<reference evidence="8" key="1">
    <citation type="submission" date="2024-02" db="UniProtKB">
        <authorList>
            <consortium name="WormBaseParasite"/>
        </authorList>
    </citation>
    <scope>IDENTIFICATION</scope>
</reference>
<accession>A0AAF3J261</accession>
<dbReference type="SUPFAM" id="SSF53474">
    <property type="entry name" value="alpha/beta-Hydrolases"/>
    <property type="match status" value="1"/>
</dbReference>
<dbReference type="GO" id="GO:0003847">
    <property type="term" value="F:1-alkyl-2-acetylglycerophosphocholine esterase activity"/>
    <property type="evidence" value="ECO:0007669"/>
    <property type="project" value="UniProtKB-UniRule"/>
</dbReference>
<dbReference type="EC" id="3.1.1.47" evidence="1 5"/>
<feature type="active site" description="Charge relay system" evidence="6">
    <location>
        <position position="367"/>
    </location>
</feature>
<dbReference type="Pfam" id="PF03403">
    <property type="entry name" value="PAF-AH_p_II"/>
    <property type="match status" value="2"/>
</dbReference>
<comment type="catalytic activity">
    <reaction evidence="5">
        <text>a 1-O-alkyl-2-acetyl-sn-glycero-3-phosphocholine + H2O = a 1-O-alkyl-sn-glycero-3-phosphocholine + acetate + H(+)</text>
        <dbReference type="Rhea" id="RHEA:17777"/>
        <dbReference type="ChEBI" id="CHEBI:15377"/>
        <dbReference type="ChEBI" id="CHEBI:15378"/>
        <dbReference type="ChEBI" id="CHEBI:30089"/>
        <dbReference type="ChEBI" id="CHEBI:30909"/>
        <dbReference type="ChEBI" id="CHEBI:36707"/>
        <dbReference type="EC" id="3.1.1.47"/>
    </reaction>
</comment>
<evidence type="ECO:0000256" key="4">
    <source>
        <dbReference type="ARBA" id="ARBA00023098"/>
    </source>
</evidence>
<keyword evidence="3 5" id="KW-0442">Lipid degradation</keyword>
<dbReference type="InterPro" id="IPR016715">
    <property type="entry name" value="PAF_acetylhydro_eukaryote"/>
</dbReference>